<sequence length="114" mass="13152">MRRELRAKELRLRFQGRDFIMRETSILLGRQSECAIVVADPLVSREHVRIERRGDQYVLADTSRNGTYVQFHGSQQVHHVKQGELVLSSPGMLLMGRVFAGQGYEQNIVYFDMA</sequence>
<dbReference type="InterPro" id="IPR008984">
    <property type="entry name" value="SMAD_FHA_dom_sf"/>
</dbReference>
<dbReference type="SMART" id="SM00240">
    <property type="entry name" value="FHA"/>
    <property type="match status" value="1"/>
</dbReference>
<dbReference type="SUPFAM" id="SSF49879">
    <property type="entry name" value="SMAD/FHA domain"/>
    <property type="match status" value="1"/>
</dbReference>
<name>A0A1P8UI61_9GAMM</name>
<evidence type="ECO:0000259" key="1">
    <source>
        <dbReference type="PROSITE" id="PS50006"/>
    </source>
</evidence>
<dbReference type="AlphaFoldDB" id="A0A1P8UI61"/>
<dbReference type="Proteomes" id="UP000243807">
    <property type="component" value="Chromosome"/>
</dbReference>
<feature type="domain" description="FHA" evidence="1">
    <location>
        <begin position="26"/>
        <end position="70"/>
    </location>
</feature>
<dbReference type="KEGG" id="afy:BW247_10910"/>
<accession>A0A1P8UI61</accession>
<gene>
    <name evidence="2" type="ORF">BW247_10910</name>
</gene>
<proteinExistence type="predicted"/>
<dbReference type="Gene3D" id="2.60.200.20">
    <property type="match status" value="1"/>
</dbReference>
<dbReference type="Pfam" id="PF00498">
    <property type="entry name" value="FHA"/>
    <property type="match status" value="1"/>
</dbReference>
<dbReference type="EMBL" id="CP019434">
    <property type="protein sequence ID" value="APZ43533.1"/>
    <property type="molecule type" value="Genomic_DNA"/>
</dbReference>
<organism evidence="2 3">
    <name type="scientific">Acidihalobacter ferrooxydans</name>
    <dbReference type="NCBI Taxonomy" id="1765967"/>
    <lineage>
        <taxon>Bacteria</taxon>
        <taxon>Pseudomonadati</taxon>
        <taxon>Pseudomonadota</taxon>
        <taxon>Gammaproteobacteria</taxon>
        <taxon>Chromatiales</taxon>
        <taxon>Ectothiorhodospiraceae</taxon>
        <taxon>Acidihalobacter</taxon>
    </lineage>
</organism>
<dbReference type="InterPro" id="IPR000253">
    <property type="entry name" value="FHA_dom"/>
</dbReference>
<dbReference type="CDD" id="cd00060">
    <property type="entry name" value="FHA"/>
    <property type="match status" value="1"/>
</dbReference>
<dbReference type="STRING" id="1765967.BW247_10910"/>
<reference evidence="2 3" key="1">
    <citation type="submission" date="2017-01" db="EMBL/GenBank/DDBJ databases">
        <title>Draft sequence of Acidihalobacter ferrooxidans strain DSM 14175 (strain V8).</title>
        <authorList>
            <person name="Khaleque H.N."/>
            <person name="Ramsay J.P."/>
            <person name="Murphy R.J.T."/>
            <person name="Kaksonen A.H."/>
            <person name="Boxall N.J."/>
            <person name="Watkin E.L.J."/>
        </authorList>
    </citation>
    <scope>NUCLEOTIDE SEQUENCE [LARGE SCALE GENOMIC DNA]</scope>
    <source>
        <strain evidence="2 3">V8</strain>
    </source>
</reference>
<keyword evidence="3" id="KW-1185">Reference proteome</keyword>
<evidence type="ECO:0000313" key="2">
    <source>
        <dbReference type="EMBL" id="APZ43533.1"/>
    </source>
</evidence>
<dbReference type="PROSITE" id="PS50006">
    <property type="entry name" value="FHA_DOMAIN"/>
    <property type="match status" value="1"/>
</dbReference>
<evidence type="ECO:0000313" key="3">
    <source>
        <dbReference type="Proteomes" id="UP000243807"/>
    </source>
</evidence>
<protein>
    <recommendedName>
        <fullName evidence="1">FHA domain-containing protein</fullName>
    </recommendedName>
</protein>